<dbReference type="AlphaFoldDB" id="X7Z9I3"/>
<gene>
    <name evidence="1" type="ORF">I553_1004</name>
</gene>
<dbReference type="EMBL" id="JAOB01000080">
    <property type="protein sequence ID" value="EUA16029.1"/>
    <property type="molecule type" value="Genomic_DNA"/>
</dbReference>
<accession>X7Z9I3</accession>
<organism evidence="1">
    <name type="scientific">Mycobacterium xenopi 4042</name>
    <dbReference type="NCBI Taxonomy" id="1299334"/>
    <lineage>
        <taxon>Bacteria</taxon>
        <taxon>Bacillati</taxon>
        <taxon>Actinomycetota</taxon>
        <taxon>Actinomycetes</taxon>
        <taxon>Mycobacteriales</taxon>
        <taxon>Mycobacteriaceae</taxon>
        <taxon>Mycobacterium</taxon>
    </lineage>
</organism>
<name>X7Z9I3_MYCXE</name>
<proteinExistence type="predicted"/>
<protein>
    <submittedName>
        <fullName evidence="1">Uncharacterized protein</fullName>
    </submittedName>
</protein>
<reference evidence="1" key="1">
    <citation type="submission" date="2014-01" db="EMBL/GenBank/DDBJ databases">
        <authorList>
            <person name="Brown-Elliot B."/>
            <person name="Wallace R."/>
            <person name="Lenaerts A."/>
            <person name="Ordway D."/>
            <person name="DeGroote M.A."/>
            <person name="Parker T."/>
            <person name="Sizemore C."/>
            <person name="Tallon L.J."/>
            <person name="Sadzewicz L.K."/>
            <person name="Sengamalay N."/>
            <person name="Fraser C.M."/>
            <person name="Hine E."/>
            <person name="Shefchek K.A."/>
            <person name="Das S.P."/>
            <person name="Tettelin H."/>
        </authorList>
    </citation>
    <scope>NUCLEOTIDE SEQUENCE [LARGE SCALE GENOMIC DNA]</scope>
    <source>
        <strain evidence="1">4042</strain>
    </source>
</reference>
<sequence length="95" mass="10759">MPQALSGRFGQCWLLCRAMRLADWRLVMEMVLLVSSGRFGQCWLLCRAMKLADWRLVMETVLLVSSGRFGQCWLLCRANWAVGLLVGSGCLMVEC</sequence>
<evidence type="ECO:0000313" key="1">
    <source>
        <dbReference type="EMBL" id="EUA16029.1"/>
    </source>
</evidence>
<comment type="caution">
    <text evidence="1">The sequence shown here is derived from an EMBL/GenBank/DDBJ whole genome shotgun (WGS) entry which is preliminary data.</text>
</comment>